<keyword evidence="4" id="KW-1185">Reference proteome</keyword>
<reference evidence="3 4" key="1">
    <citation type="submission" date="2018-04" db="EMBL/GenBank/DDBJ databases">
        <title>Genomic Encyclopedia of Archaeal and Bacterial Type Strains, Phase II (KMG-II): from individual species to whole genera.</title>
        <authorList>
            <person name="Goeker M."/>
        </authorList>
    </citation>
    <scope>NUCLEOTIDE SEQUENCE [LARGE SCALE GENOMIC DNA]</scope>
    <source>
        <strain evidence="3 4">DSM 19783</strain>
    </source>
</reference>
<dbReference type="CDD" id="cd00291">
    <property type="entry name" value="SirA_YedF_YeeD"/>
    <property type="match status" value="1"/>
</dbReference>
<dbReference type="PANTHER" id="PTHR33279:SF6">
    <property type="entry name" value="SULFUR CARRIER PROTEIN YEDF-RELATED"/>
    <property type="match status" value="1"/>
</dbReference>
<name>A0A8E2VL67_9RHOB</name>
<dbReference type="AlphaFoldDB" id="A0A8E2VL67"/>
<dbReference type="Gene3D" id="3.30.110.40">
    <property type="entry name" value="TusA-like domain"/>
    <property type="match status" value="1"/>
</dbReference>
<comment type="caution">
    <text evidence="3">The sequence shown here is derived from an EMBL/GenBank/DDBJ whole genome shotgun (WGS) entry which is preliminary data.</text>
</comment>
<dbReference type="PANTHER" id="PTHR33279">
    <property type="entry name" value="SULFUR CARRIER PROTEIN YEDF-RELATED"/>
    <property type="match status" value="1"/>
</dbReference>
<accession>A0A8E2VL67</accession>
<sequence>MAEEIEIDVRGLKCPLPVLRARKALAGLAPGGLLRLRADDPVAVIDIPHFCREAGHALIAAEDDDQDSAGATLYLIRKG</sequence>
<dbReference type="SUPFAM" id="SSF64307">
    <property type="entry name" value="SirA-like"/>
    <property type="match status" value="1"/>
</dbReference>
<feature type="domain" description="UPF0033" evidence="2">
    <location>
        <begin position="7"/>
        <end position="31"/>
    </location>
</feature>
<proteinExistence type="inferred from homology"/>
<evidence type="ECO:0000313" key="3">
    <source>
        <dbReference type="EMBL" id="PTW49944.1"/>
    </source>
</evidence>
<dbReference type="InterPro" id="IPR036868">
    <property type="entry name" value="TusA-like_sf"/>
</dbReference>
<comment type="similarity">
    <text evidence="1">Belongs to the sulfur carrier protein TusA family.</text>
</comment>
<dbReference type="OrthoDB" id="9797551at2"/>
<gene>
    <name evidence="3" type="ORF">C8N38_106206</name>
</gene>
<evidence type="ECO:0000256" key="1">
    <source>
        <dbReference type="ARBA" id="ARBA00008984"/>
    </source>
</evidence>
<dbReference type="InterPro" id="IPR001455">
    <property type="entry name" value="TusA-like"/>
</dbReference>
<dbReference type="Pfam" id="PF01206">
    <property type="entry name" value="TusA"/>
    <property type="match status" value="1"/>
</dbReference>
<evidence type="ECO:0000313" key="4">
    <source>
        <dbReference type="Proteomes" id="UP000244037"/>
    </source>
</evidence>
<dbReference type="PROSITE" id="PS01148">
    <property type="entry name" value="UPF0033"/>
    <property type="match status" value="1"/>
</dbReference>
<evidence type="ECO:0000259" key="2">
    <source>
        <dbReference type="PROSITE" id="PS01148"/>
    </source>
</evidence>
<organism evidence="3 4">
    <name type="scientific">Rhodovulum kholense</name>
    <dbReference type="NCBI Taxonomy" id="453584"/>
    <lineage>
        <taxon>Bacteria</taxon>
        <taxon>Pseudomonadati</taxon>
        <taxon>Pseudomonadota</taxon>
        <taxon>Alphaproteobacteria</taxon>
        <taxon>Rhodobacterales</taxon>
        <taxon>Paracoccaceae</taxon>
        <taxon>Rhodovulum</taxon>
    </lineage>
</organism>
<dbReference type="EMBL" id="QAYC01000006">
    <property type="protein sequence ID" value="PTW49944.1"/>
    <property type="molecule type" value="Genomic_DNA"/>
</dbReference>
<protein>
    <submittedName>
        <fullName evidence="3">tRNA 2-thiouridine synthesizing protein A</fullName>
    </submittedName>
</protein>
<dbReference type="RefSeq" id="WP_108027016.1">
    <property type="nucleotide sequence ID" value="NZ_QAYC01000006.1"/>
</dbReference>
<dbReference type="Proteomes" id="UP000244037">
    <property type="component" value="Unassembled WGS sequence"/>
</dbReference>